<accession>R4KBZ9</accession>
<dbReference type="AlphaFoldDB" id="R4KBZ9"/>
<dbReference type="OrthoDB" id="3268478at2"/>
<dbReference type="SUPFAM" id="SSF143011">
    <property type="entry name" value="RelE-like"/>
    <property type="match status" value="1"/>
</dbReference>
<dbReference type="RefSeq" id="WP_015615456.1">
    <property type="nucleotide sequence ID" value="NC_021182.1"/>
</dbReference>
<keyword evidence="3" id="KW-1185">Reference proteome</keyword>
<sequence length="90" mass="10606">MTFKFHSLYKKELLEPEIAKKVISKIAKGINSLEDMLLRNALVADERLAYKGIRKIMVDNYIIFYIVTEDSKTVTIIRILYGRRDWINLL</sequence>
<gene>
    <name evidence="2" type="ORF">Clopa_2281</name>
</gene>
<dbReference type="Gene3D" id="3.30.2310.20">
    <property type="entry name" value="RelE-like"/>
    <property type="match status" value="1"/>
</dbReference>
<evidence type="ECO:0000256" key="1">
    <source>
        <dbReference type="ARBA" id="ARBA00022649"/>
    </source>
</evidence>
<evidence type="ECO:0000313" key="3">
    <source>
        <dbReference type="Proteomes" id="UP000013523"/>
    </source>
</evidence>
<reference evidence="2 3" key="1">
    <citation type="submission" date="2012-01" db="EMBL/GenBank/DDBJ databases">
        <title>Complete sequence of chromosome of Clostridium pasteurianum BC1.</title>
        <authorList>
            <consortium name="US DOE Joint Genome Institute"/>
            <person name="Lucas S."/>
            <person name="Han J."/>
            <person name="Lapidus A."/>
            <person name="Cheng J.-F."/>
            <person name="Goodwin L."/>
            <person name="Pitluck S."/>
            <person name="Peters L."/>
            <person name="Mikhailova N."/>
            <person name="Teshima H."/>
            <person name="Detter J.C."/>
            <person name="Han C."/>
            <person name="Tapia R."/>
            <person name="Land M."/>
            <person name="Hauser L."/>
            <person name="Kyrpides N."/>
            <person name="Ivanova N."/>
            <person name="Pagani I."/>
            <person name="Dunn J."/>
            <person name="Taghavi S."/>
            <person name="Francis A."/>
            <person name="van der Lelie D."/>
            <person name="Woyke T."/>
        </authorList>
    </citation>
    <scope>NUCLEOTIDE SEQUENCE [LARGE SCALE GENOMIC DNA]</scope>
    <source>
        <strain evidence="2 3">BC1</strain>
    </source>
</reference>
<proteinExistence type="predicted"/>
<evidence type="ECO:0000313" key="2">
    <source>
        <dbReference type="EMBL" id="AGK97150.1"/>
    </source>
</evidence>
<name>R4KBZ9_CLOPA</name>
<dbReference type="Proteomes" id="UP000013523">
    <property type="component" value="Chromosome"/>
</dbReference>
<dbReference type="HOGENOM" id="CLU_147162_6_1_9"/>
<dbReference type="KEGG" id="cpas:Clopa_2281"/>
<dbReference type="InterPro" id="IPR007712">
    <property type="entry name" value="RelE/ParE_toxin"/>
</dbReference>
<dbReference type="STRING" id="86416.Clopa_2281"/>
<keyword evidence="1" id="KW-1277">Toxin-antitoxin system</keyword>
<protein>
    <submittedName>
        <fullName evidence="2">Plasmid stabilization system protein</fullName>
    </submittedName>
</protein>
<dbReference type="Pfam" id="PF05016">
    <property type="entry name" value="ParE_toxin"/>
    <property type="match status" value="1"/>
</dbReference>
<dbReference type="EMBL" id="CP003261">
    <property type="protein sequence ID" value="AGK97150.1"/>
    <property type="molecule type" value="Genomic_DNA"/>
</dbReference>
<dbReference type="InterPro" id="IPR035093">
    <property type="entry name" value="RelE/ParE_toxin_dom_sf"/>
</dbReference>
<organism evidence="2 3">
    <name type="scientific">Clostridium pasteurianum BC1</name>
    <dbReference type="NCBI Taxonomy" id="86416"/>
    <lineage>
        <taxon>Bacteria</taxon>
        <taxon>Bacillati</taxon>
        <taxon>Bacillota</taxon>
        <taxon>Clostridia</taxon>
        <taxon>Eubacteriales</taxon>
        <taxon>Clostridiaceae</taxon>
        <taxon>Clostridium</taxon>
    </lineage>
</organism>
<dbReference type="PATRIC" id="fig|86416.3.peg.2263"/>
<dbReference type="eggNOG" id="COG3668">
    <property type="taxonomic scope" value="Bacteria"/>
</dbReference>